<dbReference type="AlphaFoldDB" id="A0A101XPS3"/>
<dbReference type="RefSeq" id="WP_067717453.1">
    <property type="nucleotide sequence ID" value="NZ_LPVJ01000052.1"/>
</dbReference>
<dbReference type="InterPro" id="IPR000600">
    <property type="entry name" value="ROK"/>
</dbReference>
<evidence type="ECO:0000313" key="2">
    <source>
        <dbReference type="EMBL" id="KUO95354.1"/>
    </source>
</evidence>
<accession>A0A101XPS3</accession>
<organism evidence="2 3">
    <name type="scientific">Ferroacidibacillus organovorans</name>
    <dbReference type="NCBI Taxonomy" id="1765683"/>
    <lineage>
        <taxon>Bacteria</taxon>
        <taxon>Bacillati</taxon>
        <taxon>Bacillota</taxon>
        <taxon>Bacilli</taxon>
        <taxon>Bacillales</taxon>
        <taxon>Alicyclobacillaceae</taxon>
        <taxon>Ferroacidibacillus</taxon>
    </lineage>
</organism>
<dbReference type="Gene3D" id="3.30.420.40">
    <property type="match status" value="2"/>
</dbReference>
<keyword evidence="3" id="KW-1185">Reference proteome</keyword>
<sequence length="313" mass="33396">MGNARMDDEIARFVLAFDFGGTKIAIATATLDGELLHRTNLDTALCGDGKNVLQQAILAGQELVLKTAAPTRGSLVGVGVATMGITLKDRVLMAPNVPGWAELCMEEAFQNAFPGVAVQIDNDVKAAALAELKKGALQGVDFGLFVNLGTGIALAYTLDGKVLQGAHGASGEIAYNMLSKFEPSGARDDTAPLEEFAGGRSIGERASRHFGEKMSAGDLFRKAQTDDKAKSFVEETLQEIAFHLTNVMIAWDPSVVVFGGGLMGAGDLILPYLSGYTERFVPFPPELKLAHFRRDAGLYGAIELAFLGWRRQS</sequence>
<comment type="caution">
    <text evidence="2">The sequence shown here is derived from an EMBL/GenBank/DDBJ whole genome shotgun (WGS) entry which is preliminary data.</text>
</comment>
<dbReference type="OrthoDB" id="9795247at2"/>
<reference evidence="2 3" key="1">
    <citation type="submission" date="2015-12" db="EMBL/GenBank/DDBJ databases">
        <title>Draft genome sequence of Acidibacillus ferrooxidans ITV001, isolated from a chalcopyrite acid mine drainage site in Brazil.</title>
        <authorList>
            <person name="Dall'Agnol H."/>
            <person name="Nancucheo I."/>
            <person name="Johnson B."/>
            <person name="Oliveira R."/>
            <person name="Leite L."/>
            <person name="Pylro V."/>
            <person name="Nunes G.L."/>
            <person name="Tzotzos G."/>
            <person name="Fernandes G.R."/>
            <person name="Dutra J."/>
            <person name="Orellana S.C."/>
            <person name="Oliveira G."/>
        </authorList>
    </citation>
    <scope>NUCLEOTIDE SEQUENCE [LARGE SCALE GENOMIC DNA]</scope>
    <source>
        <strain evidence="3">ITV01</strain>
    </source>
</reference>
<evidence type="ECO:0008006" key="4">
    <source>
        <dbReference type="Google" id="ProtNLM"/>
    </source>
</evidence>
<dbReference type="InterPro" id="IPR043129">
    <property type="entry name" value="ATPase_NBD"/>
</dbReference>
<gene>
    <name evidence="2" type="ORF">ATW55_10880</name>
</gene>
<dbReference type="Proteomes" id="UP000053557">
    <property type="component" value="Unassembled WGS sequence"/>
</dbReference>
<name>A0A101XPS3_9BACL</name>
<evidence type="ECO:0000313" key="3">
    <source>
        <dbReference type="Proteomes" id="UP000053557"/>
    </source>
</evidence>
<dbReference type="SUPFAM" id="SSF53067">
    <property type="entry name" value="Actin-like ATPase domain"/>
    <property type="match status" value="1"/>
</dbReference>
<dbReference type="PANTHER" id="PTHR18964:SF173">
    <property type="entry name" value="GLUCOKINASE"/>
    <property type="match status" value="1"/>
</dbReference>
<dbReference type="EMBL" id="LPVJ01000052">
    <property type="protein sequence ID" value="KUO95354.1"/>
    <property type="molecule type" value="Genomic_DNA"/>
</dbReference>
<dbReference type="PANTHER" id="PTHR18964">
    <property type="entry name" value="ROK (REPRESSOR, ORF, KINASE) FAMILY"/>
    <property type="match status" value="1"/>
</dbReference>
<dbReference type="Pfam" id="PF00480">
    <property type="entry name" value="ROK"/>
    <property type="match status" value="1"/>
</dbReference>
<proteinExistence type="inferred from homology"/>
<protein>
    <recommendedName>
        <fullName evidence="4">Glucokinase</fullName>
    </recommendedName>
</protein>
<comment type="similarity">
    <text evidence="1">Belongs to the ROK (NagC/XylR) family.</text>
</comment>
<evidence type="ECO:0000256" key="1">
    <source>
        <dbReference type="ARBA" id="ARBA00006479"/>
    </source>
</evidence>